<evidence type="ECO:0000313" key="4">
    <source>
        <dbReference type="Proteomes" id="UP001140453"/>
    </source>
</evidence>
<name>A0A9W8YKP1_9PEZI</name>
<dbReference type="InterPro" id="IPR018203">
    <property type="entry name" value="GDP_dissociation_inhibitor"/>
</dbReference>
<comment type="caution">
    <text evidence="3">The sequence shown here is derived from an EMBL/GenBank/DDBJ whole genome shotgun (WGS) entry which is preliminary data.</text>
</comment>
<protein>
    <recommendedName>
        <fullName evidence="2">Rab proteins geranylgeranyltransferase</fullName>
    </recommendedName>
</protein>
<dbReference type="EMBL" id="JAPEVB010000006">
    <property type="protein sequence ID" value="KAJ4386453.1"/>
    <property type="molecule type" value="Genomic_DNA"/>
</dbReference>
<dbReference type="GO" id="GO:0007264">
    <property type="term" value="P:small GTPase-mediated signal transduction"/>
    <property type="evidence" value="ECO:0007669"/>
    <property type="project" value="UniProtKB-UniRule"/>
</dbReference>
<organism evidence="3 4">
    <name type="scientific">Gnomoniopsis smithogilvyi</name>
    <dbReference type="NCBI Taxonomy" id="1191159"/>
    <lineage>
        <taxon>Eukaryota</taxon>
        <taxon>Fungi</taxon>
        <taxon>Dikarya</taxon>
        <taxon>Ascomycota</taxon>
        <taxon>Pezizomycotina</taxon>
        <taxon>Sordariomycetes</taxon>
        <taxon>Sordariomycetidae</taxon>
        <taxon>Diaporthales</taxon>
        <taxon>Gnomoniaceae</taxon>
        <taxon>Gnomoniopsis</taxon>
    </lineage>
</organism>
<dbReference type="OrthoDB" id="1923006at2759"/>
<dbReference type="GO" id="GO:0005968">
    <property type="term" value="C:Rab-protein geranylgeranyltransferase complex"/>
    <property type="evidence" value="ECO:0007669"/>
    <property type="project" value="TreeGrafter"/>
</dbReference>
<dbReference type="GO" id="GO:0005829">
    <property type="term" value="C:cytosol"/>
    <property type="evidence" value="ECO:0007669"/>
    <property type="project" value="TreeGrafter"/>
</dbReference>
<sequence length="514" mass="55149">MESLSETTWDVIICGTGLQQSLLALALSRSDKKILHIDPNEYYGGCEAAFGLNEADAWATEIAQASSSSPSPSSMFAAATVTRPSEAPAVPNARAYALSLSPQLIHANSTLLSQLVSSRAYRQLEFLAVGSFFVLKSAADSSTCPVLARIPSTREDVFSSTDLPARAKRQLMKFLKLVLSYEEETSLPQWQEYADRPLADFVGEKMSLDQELRTYINALTLSLDGRISTKKGLATIHRHLTSMGLFGPGFAAVYPKWGGGSEIAQVACRAGAVGGGIYMLGTGIKTLKNEGAGEELVELELSDGTVVKSKKLIRASEEASPTGDLAETQSVNTISRAVAVIDSPLSSLFVTNVEGAPTPAVAVIALPPGSVITNDGAESRYPVYVMAHSSESGECPAGQSVLYLSTIHTPESRSLLDRAVNLVLAALVAEDGRVPQSLYQLSYEQRSGVDNTVTGEGRIHSFPIPPVSLTFDDEILEPVQQIWQKVMPEAAENETVEYMVFADREGVGDEDDYE</sequence>
<dbReference type="Pfam" id="PF00996">
    <property type="entry name" value="GDI"/>
    <property type="match status" value="1"/>
</dbReference>
<dbReference type="GO" id="GO:0005092">
    <property type="term" value="F:GDP-dissociation inhibitor activity"/>
    <property type="evidence" value="ECO:0007669"/>
    <property type="project" value="UniProtKB-UniRule"/>
</dbReference>
<dbReference type="Gene3D" id="1.10.405.10">
    <property type="entry name" value="Guanine Nucleotide Dissociation Inhibitor, domain 1"/>
    <property type="match status" value="1"/>
</dbReference>
<dbReference type="PANTHER" id="PTHR11787">
    <property type="entry name" value="RAB GDP-DISSOCIATION INHIBITOR"/>
    <property type="match status" value="1"/>
</dbReference>
<dbReference type="GO" id="GO:0016192">
    <property type="term" value="P:vesicle-mediated transport"/>
    <property type="evidence" value="ECO:0007669"/>
    <property type="project" value="TreeGrafter"/>
</dbReference>
<evidence type="ECO:0000313" key="3">
    <source>
        <dbReference type="EMBL" id="KAJ4386453.1"/>
    </source>
</evidence>
<dbReference type="InterPro" id="IPR017230">
    <property type="entry name" value="Mrs6"/>
</dbReference>
<dbReference type="PRINTS" id="PR00891">
    <property type="entry name" value="RABGDIREP"/>
</dbReference>
<dbReference type="Gene3D" id="3.50.50.60">
    <property type="entry name" value="FAD/NAD(P)-binding domain"/>
    <property type="match status" value="1"/>
</dbReference>
<dbReference type="GO" id="GO:0005634">
    <property type="term" value="C:nucleus"/>
    <property type="evidence" value="ECO:0007669"/>
    <property type="project" value="TreeGrafter"/>
</dbReference>
<comment type="similarity">
    <text evidence="1 2">Belongs to the Rab GDI family.</text>
</comment>
<keyword evidence="4" id="KW-1185">Reference proteome</keyword>
<evidence type="ECO:0000256" key="2">
    <source>
        <dbReference type="PIRNR" id="PIRNR037514"/>
    </source>
</evidence>
<accession>A0A9W8YKP1</accession>
<reference evidence="3" key="1">
    <citation type="submission" date="2022-10" db="EMBL/GenBank/DDBJ databases">
        <title>Tapping the CABI collections for fungal endophytes: first genome assemblies for Collariella, Neodidymelliopsis, Ascochyta clinopodiicola, Didymella pomorum, Didymosphaeria variabile, Neocosmospora piperis and Neocucurbitaria cava.</title>
        <authorList>
            <person name="Hill R."/>
        </authorList>
    </citation>
    <scope>NUCLEOTIDE SEQUENCE</scope>
    <source>
        <strain evidence="3">IMI 355082</strain>
    </source>
</reference>
<evidence type="ECO:0000256" key="1">
    <source>
        <dbReference type="ARBA" id="ARBA00005593"/>
    </source>
</evidence>
<dbReference type="InterPro" id="IPR036188">
    <property type="entry name" value="FAD/NAD-bd_sf"/>
</dbReference>
<gene>
    <name evidence="3" type="primary">MRS6</name>
    <name evidence="3" type="ORF">N0V93_009349</name>
</gene>
<dbReference type="AlphaFoldDB" id="A0A9W8YKP1"/>
<proteinExistence type="inferred from homology"/>
<dbReference type="SUPFAM" id="SSF51905">
    <property type="entry name" value="FAD/NAD(P)-binding domain"/>
    <property type="match status" value="1"/>
</dbReference>
<dbReference type="Gene3D" id="3.30.519.10">
    <property type="entry name" value="Guanine Nucleotide Dissociation Inhibitor, domain 2"/>
    <property type="match status" value="1"/>
</dbReference>
<dbReference type="Proteomes" id="UP001140453">
    <property type="component" value="Unassembled WGS sequence"/>
</dbReference>
<dbReference type="PIRSF" id="PIRSF037514">
    <property type="entry name" value="Rab_ger_ger_transf_A_fun"/>
    <property type="match status" value="1"/>
</dbReference>
<dbReference type="PANTHER" id="PTHR11787:SF4">
    <property type="entry name" value="CHM, RAB ESCORT PROTEIN 1"/>
    <property type="match status" value="1"/>
</dbReference>